<evidence type="ECO:0000256" key="8">
    <source>
        <dbReference type="RuleBase" id="RU363032"/>
    </source>
</evidence>
<name>A0A6N3Z0P0_ALIFS</name>
<evidence type="ECO:0000256" key="3">
    <source>
        <dbReference type="ARBA" id="ARBA00022475"/>
    </source>
</evidence>
<accession>A0A6N3Z0P0</accession>
<evidence type="ECO:0000256" key="1">
    <source>
        <dbReference type="ARBA" id="ARBA00004651"/>
    </source>
</evidence>
<keyword evidence="6 8" id="KW-0472">Membrane</keyword>
<dbReference type="Pfam" id="PF00528">
    <property type="entry name" value="BPD_transp_1"/>
    <property type="match status" value="1"/>
</dbReference>
<dbReference type="CDD" id="cd06261">
    <property type="entry name" value="TM_PBP2"/>
    <property type="match status" value="1"/>
</dbReference>
<feature type="transmembrane region" description="Helical" evidence="8">
    <location>
        <begin position="22"/>
        <end position="42"/>
    </location>
</feature>
<feature type="transmembrane region" description="Helical" evidence="8">
    <location>
        <begin position="299"/>
        <end position="321"/>
    </location>
</feature>
<dbReference type="GO" id="GO:0055085">
    <property type="term" value="P:transmembrane transport"/>
    <property type="evidence" value="ECO:0007669"/>
    <property type="project" value="InterPro"/>
</dbReference>
<evidence type="ECO:0000256" key="7">
    <source>
        <dbReference type="ARBA" id="ARBA00024202"/>
    </source>
</evidence>
<dbReference type="PANTHER" id="PTHR43163">
    <property type="entry name" value="DIPEPTIDE TRANSPORT SYSTEM PERMEASE PROTEIN DPPB-RELATED"/>
    <property type="match status" value="1"/>
</dbReference>
<sequence length="331" mass="36349">MALAVSINTHHPRIVCFSITRLLLQLCLALFIISVLIAFLPIDPIAQYFNGNVLAVFGEQKTQLIERLGLNQSILEQIMTFGHALFSGDLGYSYHHQEEVSQIIWQRSRYSIILMSSASLLAIIFGYSIGLFLGLKPNTILSKIITQLALMINAIPSFWIGLILITIFAIKLVWLPIGGISPIGVSPETTSFYDKIPYFILPLATLILGLIAPIILHTKEKVIDVIQSQHVQYARIHGLSTLSIVRFHLLRNTLIPAIVIQLAGFSELFSGSVIIETVFNFPGIGQTLVQAGLSGDTPLLFGITLCCAVFVFVGNATASLLSRRLSLSTSF</sequence>
<evidence type="ECO:0000313" key="10">
    <source>
        <dbReference type="EMBL" id="MUK45291.1"/>
    </source>
</evidence>
<reference evidence="10 11" key="1">
    <citation type="submission" date="2019-11" db="EMBL/GenBank/DDBJ databases">
        <title>Using colonization assays and comparative genomics to discover symbiosis behaviors and factors in Vibrio fischeri.</title>
        <authorList>
            <person name="Bongrand C."/>
            <person name="Moriano-Gutierrez S."/>
            <person name="Arevalo P."/>
            <person name="Mcfall-Ngai M."/>
            <person name="Visick K."/>
            <person name="Polz M.F."/>
            <person name="Ruby E.G."/>
        </authorList>
    </citation>
    <scope>NUCLEOTIDE SEQUENCE [LARGE SCALE GENOMIC DNA]</scope>
    <source>
        <strain evidence="11">emors.3.2</strain>
    </source>
</reference>
<keyword evidence="2 8" id="KW-0813">Transport</keyword>
<feature type="transmembrane region" description="Helical" evidence="8">
    <location>
        <begin position="156"/>
        <end position="176"/>
    </location>
</feature>
<proteinExistence type="inferred from homology"/>
<evidence type="ECO:0000256" key="2">
    <source>
        <dbReference type="ARBA" id="ARBA00022448"/>
    </source>
</evidence>
<dbReference type="InterPro" id="IPR000515">
    <property type="entry name" value="MetI-like"/>
</dbReference>
<comment type="subcellular location">
    <subcellularLocation>
        <location evidence="1 8">Cell membrane</location>
        <topology evidence="1 8">Multi-pass membrane protein</topology>
    </subcellularLocation>
</comment>
<dbReference type="Proteomes" id="UP000435323">
    <property type="component" value="Unassembled WGS sequence"/>
</dbReference>
<protein>
    <submittedName>
        <fullName evidence="10">ABC transporter permease subunit</fullName>
    </submittedName>
</protein>
<evidence type="ECO:0000259" key="9">
    <source>
        <dbReference type="PROSITE" id="PS50928"/>
    </source>
</evidence>
<evidence type="ECO:0000313" key="11">
    <source>
        <dbReference type="Proteomes" id="UP000435323"/>
    </source>
</evidence>
<evidence type="ECO:0000256" key="5">
    <source>
        <dbReference type="ARBA" id="ARBA00022989"/>
    </source>
</evidence>
<evidence type="ECO:0000256" key="6">
    <source>
        <dbReference type="ARBA" id="ARBA00023136"/>
    </source>
</evidence>
<organism evidence="10 11">
    <name type="scientific">Aliivibrio fischeri</name>
    <name type="common">Vibrio fischeri</name>
    <dbReference type="NCBI Taxonomy" id="668"/>
    <lineage>
        <taxon>Bacteria</taxon>
        <taxon>Pseudomonadati</taxon>
        <taxon>Pseudomonadota</taxon>
        <taxon>Gammaproteobacteria</taxon>
        <taxon>Vibrionales</taxon>
        <taxon>Vibrionaceae</taxon>
        <taxon>Aliivibrio</taxon>
    </lineage>
</organism>
<feature type="transmembrane region" description="Helical" evidence="8">
    <location>
        <begin position="254"/>
        <end position="279"/>
    </location>
</feature>
<feature type="transmembrane region" description="Helical" evidence="8">
    <location>
        <begin position="196"/>
        <end position="216"/>
    </location>
</feature>
<keyword evidence="4 8" id="KW-0812">Transmembrane</keyword>
<keyword evidence="3" id="KW-1003">Cell membrane</keyword>
<dbReference type="InterPro" id="IPR035906">
    <property type="entry name" value="MetI-like_sf"/>
</dbReference>
<dbReference type="EMBL" id="WOBO01000006">
    <property type="protein sequence ID" value="MUK45291.1"/>
    <property type="molecule type" value="Genomic_DNA"/>
</dbReference>
<dbReference type="AlphaFoldDB" id="A0A6N3Z0P0"/>
<dbReference type="Gene3D" id="1.10.3720.10">
    <property type="entry name" value="MetI-like"/>
    <property type="match status" value="1"/>
</dbReference>
<feature type="transmembrane region" description="Helical" evidence="8">
    <location>
        <begin position="110"/>
        <end position="135"/>
    </location>
</feature>
<dbReference type="GO" id="GO:0005886">
    <property type="term" value="C:plasma membrane"/>
    <property type="evidence" value="ECO:0007669"/>
    <property type="project" value="UniProtKB-SubCell"/>
</dbReference>
<dbReference type="SUPFAM" id="SSF161098">
    <property type="entry name" value="MetI-like"/>
    <property type="match status" value="1"/>
</dbReference>
<comment type="similarity">
    <text evidence="7">Belongs to the binding-protein-dependent transport system permease family. OppBC subfamily.</text>
</comment>
<evidence type="ECO:0000256" key="4">
    <source>
        <dbReference type="ARBA" id="ARBA00022692"/>
    </source>
</evidence>
<feature type="domain" description="ABC transmembrane type-1" evidence="9">
    <location>
        <begin position="108"/>
        <end position="322"/>
    </location>
</feature>
<dbReference type="PROSITE" id="PS50928">
    <property type="entry name" value="ABC_TM1"/>
    <property type="match status" value="1"/>
</dbReference>
<keyword evidence="5 8" id="KW-1133">Transmembrane helix</keyword>
<gene>
    <name evidence="10" type="ORF">GNP77_07825</name>
</gene>
<dbReference type="PANTHER" id="PTHR43163:SF6">
    <property type="entry name" value="DIPEPTIDE TRANSPORT SYSTEM PERMEASE PROTEIN DPPB-RELATED"/>
    <property type="match status" value="1"/>
</dbReference>
<comment type="caution">
    <text evidence="10">The sequence shown here is derived from an EMBL/GenBank/DDBJ whole genome shotgun (WGS) entry which is preliminary data.</text>
</comment>